<sequence length="92" mass="11027">MKYIYYKCNTEEEFFYRIQQFTKGTYKNYTVLYLAFHGRTNRIEVEHRLITLKEIATAVGGKLARKIVLHSLYSLYILQINIFSLAKNFYVN</sequence>
<reference evidence="2" key="1">
    <citation type="journal article" date="2019" name="Int. J. Syst. Evol. Microbiol.">
        <title>The Global Catalogue of Microorganisms (GCM) 10K type strain sequencing project: providing services to taxonomists for standard genome sequencing and annotation.</title>
        <authorList>
            <consortium name="The Broad Institute Genomics Platform"/>
            <consortium name="The Broad Institute Genome Sequencing Center for Infectious Disease"/>
            <person name="Wu L."/>
            <person name="Ma J."/>
        </authorList>
    </citation>
    <scope>NUCLEOTIDE SEQUENCE [LARGE SCALE GENOMIC DNA]</scope>
    <source>
        <strain evidence="2">CCUG 66188</strain>
    </source>
</reference>
<protein>
    <submittedName>
        <fullName evidence="1">DUF6642 family protein</fullName>
    </submittedName>
</protein>
<keyword evidence="2" id="KW-1185">Reference proteome</keyword>
<dbReference type="RefSeq" id="WP_379993386.1">
    <property type="nucleotide sequence ID" value="NZ_JBHSGN010000004.1"/>
</dbReference>
<evidence type="ECO:0000313" key="2">
    <source>
        <dbReference type="Proteomes" id="UP001596023"/>
    </source>
</evidence>
<dbReference type="InterPro" id="IPR046584">
    <property type="entry name" value="DUF6642"/>
</dbReference>
<organism evidence="1 2">
    <name type="scientific">Dysgonomonas termitidis</name>
    <dbReference type="NCBI Taxonomy" id="1516126"/>
    <lineage>
        <taxon>Bacteria</taxon>
        <taxon>Pseudomonadati</taxon>
        <taxon>Bacteroidota</taxon>
        <taxon>Bacteroidia</taxon>
        <taxon>Bacteroidales</taxon>
        <taxon>Dysgonomonadaceae</taxon>
        <taxon>Dysgonomonas</taxon>
    </lineage>
</organism>
<dbReference type="Pfam" id="PF20347">
    <property type="entry name" value="DUF6642"/>
    <property type="match status" value="1"/>
</dbReference>
<proteinExistence type="predicted"/>
<dbReference type="EMBL" id="JBHSGN010000004">
    <property type="protein sequence ID" value="MFC4672205.1"/>
    <property type="molecule type" value="Genomic_DNA"/>
</dbReference>
<comment type="caution">
    <text evidence="1">The sequence shown here is derived from an EMBL/GenBank/DDBJ whole genome shotgun (WGS) entry which is preliminary data.</text>
</comment>
<accession>A0ABV9KPY5</accession>
<gene>
    <name evidence="1" type="ORF">ACFO6W_00710</name>
</gene>
<name>A0ABV9KPY5_9BACT</name>
<dbReference type="Proteomes" id="UP001596023">
    <property type="component" value="Unassembled WGS sequence"/>
</dbReference>
<evidence type="ECO:0000313" key="1">
    <source>
        <dbReference type="EMBL" id="MFC4672205.1"/>
    </source>
</evidence>